<protein>
    <submittedName>
        <fullName evidence="1">Uncharacterized protein</fullName>
    </submittedName>
</protein>
<organism evidence="1 2">
    <name type="scientific">Mauremys mutica</name>
    <name type="common">yellowpond turtle</name>
    <dbReference type="NCBI Taxonomy" id="74926"/>
    <lineage>
        <taxon>Eukaryota</taxon>
        <taxon>Metazoa</taxon>
        <taxon>Chordata</taxon>
        <taxon>Craniata</taxon>
        <taxon>Vertebrata</taxon>
        <taxon>Euteleostomi</taxon>
        <taxon>Archelosauria</taxon>
        <taxon>Testudinata</taxon>
        <taxon>Testudines</taxon>
        <taxon>Cryptodira</taxon>
        <taxon>Durocryptodira</taxon>
        <taxon>Testudinoidea</taxon>
        <taxon>Geoemydidae</taxon>
        <taxon>Geoemydinae</taxon>
        <taxon>Mauremys</taxon>
    </lineage>
</organism>
<reference evidence="1" key="1">
    <citation type="submission" date="2021-09" db="EMBL/GenBank/DDBJ databases">
        <title>The genome of Mauremys mutica provides insights into the evolution of semi-aquatic lifestyle.</title>
        <authorList>
            <person name="Gong S."/>
            <person name="Gao Y."/>
        </authorList>
    </citation>
    <scope>NUCLEOTIDE SEQUENCE</scope>
    <source>
        <strain evidence="1">MM-2020</strain>
        <tissue evidence="1">Muscle</tissue>
    </source>
</reference>
<gene>
    <name evidence="1" type="ORF">KIL84_015362</name>
</gene>
<evidence type="ECO:0000313" key="2">
    <source>
        <dbReference type="Proteomes" id="UP000827986"/>
    </source>
</evidence>
<dbReference type="EMBL" id="JAHDVG010000487">
    <property type="protein sequence ID" value="KAH1166190.1"/>
    <property type="molecule type" value="Genomic_DNA"/>
</dbReference>
<dbReference type="Proteomes" id="UP000827986">
    <property type="component" value="Unassembled WGS sequence"/>
</dbReference>
<name>A0A9D3WSA2_9SAUR</name>
<proteinExistence type="predicted"/>
<dbReference type="AlphaFoldDB" id="A0A9D3WSA2"/>
<keyword evidence="2" id="KW-1185">Reference proteome</keyword>
<sequence length="114" mass="12733">MGPSFTQNPSLTTTHCQTEFPSCYFLLHQSILFPETELQLGNTNGCKAFHNPTQILHAQNAVWISSGSAQATERGRTGFPVLQLPRKLRKSCFDFFIACCSSEKYLCPNGIARF</sequence>
<comment type="caution">
    <text evidence="1">The sequence shown here is derived from an EMBL/GenBank/DDBJ whole genome shotgun (WGS) entry which is preliminary data.</text>
</comment>
<accession>A0A9D3WSA2</accession>
<evidence type="ECO:0000313" key="1">
    <source>
        <dbReference type="EMBL" id="KAH1166190.1"/>
    </source>
</evidence>